<gene>
    <name evidence="3" type="ORF">Pcinc_008968</name>
</gene>
<dbReference type="EMBL" id="JAWQEG010000661">
    <property type="protein sequence ID" value="KAK3886900.1"/>
    <property type="molecule type" value="Genomic_DNA"/>
</dbReference>
<accession>A0AAE1KYY9</accession>
<dbReference type="AlphaFoldDB" id="A0AAE1KYY9"/>
<evidence type="ECO:0000313" key="4">
    <source>
        <dbReference type="Proteomes" id="UP001286313"/>
    </source>
</evidence>
<dbReference type="Pfam" id="PF23672">
    <property type="entry name" value="DUF7153"/>
    <property type="match status" value="1"/>
</dbReference>
<feature type="domain" description="DUF7153" evidence="2">
    <location>
        <begin position="119"/>
        <end position="212"/>
    </location>
</feature>
<dbReference type="InterPro" id="IPR055577">
    <property type="entry name" value="DUF7153"/>
</dbReference>
<organism evidence="3 4">
    <name type="scientific">Petrolisthes cinctipes</name>
    <name type="common">Flat porcelain crab</name>
    <dbReference type="NCBI Taxonomy" id="88211"/>
    <lineage>
        <taxon>Eukaryota</taxon>
        <taxon>Metazoa</taxon>
        <taxon>Ecdysozoa</taxon>
        <taxon>Arthropoda</taxon>
        <taxon>Crustacea</taxon>
        <taxon>Multicrustacea</taxon>
        <taxon>Malacostraca</taxon>
        <taxon>Eumalacostraca</taxon>
        <taxon>Eucarida</taxon>
        <taxon>Decapoda</taxon>
        <taxon>Pleocyemata</taxon>
        <taxon>Anomura</taxon>
        <taxon>Galatheoidea</taxon>
        <taxon>Porcellanidae</taxon>
        <taxon>Petrolisthes</taxon>
    </lineage>
</organism>
<feature type="region of interest" description="Disordered" evidence="1">
    <location>
        <begin position="14"/>
        <end position="96"/>
    </location>
</feature>
<feature type="compositionally biased region" description="Basic residues" evidence="1">
    <location>
        <begin position="77"/>
        <end position="87"/>
    </location>
</feature>
<dbReference type="Proteomes" id="UP001286313">
    <property type="component" value="Unassembled WGS sequence"/>
</dbReference>
<evidence type="ECO:0000259" key="2">
    <source>
        <dbReference type="Pfam" id="PF23672"/>
    </source>
</evidence>
<protein>
    <recommendedName>
        <fullName evidence="2">DUF7153 domain-containing protein</fullName>
    </recommendedName>
</protein>
<name>A0AAE1KYY9_PETCI</name>
<keyword evidence="4" id="KW-1185">Reference proteome</keyword>
<evidence type="ECO:0000256" key="1">
    <source>
        <dbReference type="SAM" id="MobiDB-lite"/>
    </source>
</evidence>
<sequence length="295" mass="33289">MVTARRCSSLAPTLWTPAVRRSPPGPRPANFDEQEEPGRKRYFISFVTRSNTSRPRSSLLRPRHQHQQQHQQQQPQQHHHQQHRHHPPSGLAMSSSHWQASGKQYINWIGNLVANPMLMEGHLLKGLEIGVQYPALYLKEGLREGDSSGGHQESKGGLPDGCLGPECRVIQGVYEELVSWMPELLVPCPSDPSLWARCYILLGFMTLEGELNKLASSTEPFLLPGVRGAGYRHQEELLAAARLCLPHEAEEHEWLHLCLPESLPRHGSKHYTRRVAHRVFQSTESAGLSQQTTES</sequence>
<reference evidence="3" key="1">
    <citation type="submission" date="2023-10" db="EMBL/GenBank/DDBJ databases">
        <title>Genome assemblies of two species of porcelain crab, Petrolisthes cinctipes and Petrolisthes manimaculis (Anomura: Porcellanidae).</title>
        <authorList>
            <person name="Angst P."/>
        </authorList>
    </citation>
    <scope>NUCLEOTIDE SEQUENCE</scope>
    <source>
        <strain evidence="3">PB745_01</strain>
        <tissue evidence="3">Gill</tissue>
    </source>
</reference>
<evidence type="ECO:0000313" key="3">
    <source>
        <dbReference type="EMBL" id="KAK3886900.1"/>
    </source>
</evidence>
<proteinExistence type="predicted"/>
<comment type="caution">
    <text evidence="3">The sequence shown here is derived from an EMBL/GenBank/DDBJ whole genome shotgun (WGS) entry which is preliminary data.</text>
</comment>
<feature type="compositionally biased region" description="Low complexity" evidence="1">
    <location>
        <begin position="48"/>
        <end position="60"/>
    </location>
</feature>